<proteinExistence type="predicted"/>
<organism evidence="1 2">
    <name type="scientific">Rhizophagus irregularis (strain DAOM 181602 / DAOM 197198 / MUCL 43194)</name>
    <name type="common">Arbuscular mycorrhizal fungus</name>
    <name type="synonym">Glomus intraradices</name>
    <dbReference type="NCBI Taxonomy" id="747089"/>
    <lineage>
        <taxon>Eukaryota</taxon>
        <taxon>Fungi</taxon>
        <taxon>Fungi incertae sedis</taxon>
        <taxon>Mucoromycota</taxon>
        <taxon>Glomeromycotina</taxon>
        <taxon>Glomeromycetes</taxon>
        <taxon>Glomerales</taxon>
        <taxon>Glomeraceae</taxon>
        <taxon>Rhizophagus</taxon>
    </lineage>
</organism>
<accession>A0A2P4QR01</accession>
<evidence type="ECO:0000313" key="1">
    <source>
        <dbReference type="EMBL" id="POG80060.1"/>
    </source>
</evidence>
<sequence length="72" mass="8407">EISDQFPIESISLVKSIIRRSDYMISIDLNQAFYHILLADSQQSYFTLRLPVKTVLLHMSTLRLDSQFNNCQ</sequence>
<gene>
    <name evidence="1" type="ORF">GLOIN_2v1521207</name>
</gene>
<evidence type="ECO:0000313" key="2">
    <source>
        <dbReference type="Proteomes" id="UP000018888"/>
    </source>
</evidence>
<name>A0A2P4QR01_RHIID</name>
<dbReference type="InterPro" id="IPR043502">
    <property type="entry name" value="DNA/RNA_pol_sf"/>
</dbReference>
<reference evidence="1 2" key="1">
    <citation type="journal article" date="2013" name="Proc. Natl. Acad. Sci. U.S.A.">
        <title>Genome of an arbuscular mycorrhizal fungus provides insight into the oldest plant symbiosis.</title>
        <authorList>
            <person name="Tisserant E."/>
            <person name="Malbreil M."/>
            <person name="Kuo A."/>
            <person name="Kohler A."/>
            <person name="Symeonidi A."/>
            <person name="Balestrini R."/>
            <person name="Charron P."/>
            <person name="Duensing N."/>
            <person name="Frei Dit Frey N."/>
            <person name="Gianinazzi-Pearson V."/>
            <person name="Gilbert L.B."/>
            <person name="Handa Y."/>
            <person name="Herr J.R."/>
            <person name="Hijri M."/>
            <person name="Koul R."/>
            <person name="Kawaguchi M."/>
            <person name="Krajinski F."/>
            <person name="Lammers P.J."/>
            <person name="Masclaux F.G."/>
            <person name="Murat C."/>
            <person name="Morin E."/>
            <person name="Ndikumana S."/>
            <person name="Pagni M."/>
            <person name="Petitpierre D."/>
            <person name="Requena N."/>
            <person name="Rosikiewicz P."/>
            <person name="Riley R."/>
            <person name="Saito K."/>
            <person name="San Clemente H."/>
            <person name="Shapiro H."/>
            <person name="van Tuinen D."/>
            <person name="Becard G."/>
            <person name="Bonfante P."/>
            <person name="Paszkowski U."/>
            <person name="Shachar-Hill Y.Y."/>
            <person name="Tuskan G.A."/>
            <person name="Young P.W."/>
            <person name="Sanders I.R."/>
            <person name="Henrissat B."/>
            <person name="Rensing S.A."/>
            <person name="Grigoriev I.V."/>
            <person name="Corradi N."/>
            <person name="Roux C."/>
            <person name="Martin F."/>
        </authorList>
    </citation>
    <scope>NUCLEOTIDE SEQUENCE [LARGE SCALE GENOMIC DNA]</scope>
    <source>
        <strain evidence="1 2">DAOM 197198</strain>
    </source>
</reference>
<dbReference type="EMBL" id="AUPC02000020">
    <property type="protein sequence ID" value="POG80060.1"/>
    <property type="molecule type" value="Genomic_DNA"/>
</dbReference>
<keyword evidence="2" id="KW-1185">Reference proteome</keyword>
<evidence type="ECO:0008006" key="3">
    <source>
        <dbReference type="Google" id="ProtNLM"/>
    </source>
</evidence>
<protein>
    <recommendedName>
        <fullName evidence="3">Reverse transcriptase domain-containing protein</fullName>
    </recommendedName>
</protein>
<dbReference type="SUPFAM" id="SSF56672">
    <property type="entry name" value="DNA/RNA polymerases"/>
    <property type="match status" value="1"/>
</dbReference>
<reference evidence="1 2" key="2">
    <citation type="journal article" date="2018" name="New Phytol.">
        <title>High intraspecific genome diversity in the model arbuscular mycorrhizal symbiont Rhizophagus irregularis.</title>
        <authorList>
            <person name="Chen E.C.H."/>
            <person name="Morin E."/>
            <person name="Beaudet D."/>
            <person name="Noel J."/>
            <person name="Yildirir G."/>
            <person name="Ndikumana S."/>
            <person name="Charron P."/>
            <person name="St-Onge C."/>
            <person name="Giorgi J."/>
            <person name="Kruger M."/>
            <person name="Marton T."/>
            <person name="Ropars J."/>
            <person name="Grigoriev I.V."/>
            <person name="Hainaut M."/>
            <person name="Henrissat B."/>
            <person name="Roux C."/>
            <person name="Martin F."/>
            <person name="Corradi N."/>
        </authorList>
    </citation>
    <scope>NUCLEOTIDE SEQUENCE [LARGE SCALE GENOMIC DNA]</scope>
    <source>
        <strain evidence="1 2">DAOM 197198</strain>
    </source>
</reference>
<feature type="non-terminal residue" evidence="1">
    <location>
        <position position="1"/>
    </location>
</feature>
<dbReference type="Proteomes" id="UP000018888">
    <property type="component" value="Unassembled WGS sequence"/>
</dbReference>
<comment type="caution">
    <text evidence="1">The sequence shown here is derived from an EMBL/GenBank/DDBJ whole genome shotgun (WGS) entry which is preliminary data.</text>
</comment>
<dbReference type="AlphaFoldDB" id="A0A2P4QR01"/>